<keyword evidence="1" id="KW-0812">Transmembrane</keyword>
<dbReference type="SUPFAM" id="SSF51126">
    <property type="entry name" value="Pectin lyase-like"/>
    <property type="match status" value="1"/>
</dbReference>
<protein>
    <recommendedName>
        <fullName evidence="4">Right handed beta helix domain-containing protein</fullName>
    </recommendedName>
</protein>
<dbReference type="EMBL" id="JAODUP010000342">
    <property type="protein sequence ID" value="KAK2152023.1"/>
    <property type="molecule type" value="Genomic_DNA"/>
</dbReference>
<keyword evidence="1" id="KW-1133">Transmembrane helix</keyword>
<evidence type="ECO:0000313" key="2">
    <source>
        <dbReference type="EMBL" id="KAK2152023.1"/>
    </source>
</evidence>
<feature type="transmembrane region" description="Helical" evidence="1">
    <location>
        <begin position="748"/>
        <end position="772"/>
    </location>
</feature>
<name>A0AAD9JG37_9ANNE</name>
<dbReference type="PANTHER" id="PTHR11319">
    <property type="entry name" value="G PROTEIN-COUPLED RECEPTOR-RELATED"/>
    <property type="match status" value="1"/>
</dbReference>
<feature type="transmembrane region" description="Helical" evidence="1">
    <location>
        <begin position="634"/>
        <end position="653"/>
    </location>
</feature>
<keyword evidence="1" id="KW-0472">Membrane</keyword>
<feature type="transmembrane region" description="Helical" evidence="1">
    <location>
        <begin position="914"/>
        <end position="933"/>
    </location>
</feature>
<feature type="transmembrane region" description="Helical" evidence="1">
    <location>
        <begin position="778"/>
        <end position="798"/>
    </location>
</feature>
<dbReference type="InterPro" id="IPR011050">
    <property type="entry name" value="Pectin_lyase_fold/virulence"/>
</dbReference>
<sequence length="1130" mass="126207">MNGTDDERCGAPDAPCNSLSKTIQRSEDGDTIVLTSGEMFTDCNNIFIDKSLNIVSNAGFVSIGCPHSNAIHSALPSTIMTIEPKYGHFLDIYFRGIQFTNGYVIITNTALVLSSCHLRDAAFRSRVNCERLDLLIDGCSIGLSKPIFVDDLTTFDTSLVCRHLTANITNTTTNDINVNLHGSGSCNVAIAGCIFRKLYALETGLGGINISVSQSNGSVIVRNSLFENFLHYDPVLSSINIESSVLRIESVQYPGENRISATIDITDSVFRDNERAVSVSRSFRNITISRCRFERNTVMHAAAAVRLAIGVNDHVVFTDVTFDGNSAGHNRHLSVPGKFEYDGFQIQIREKRVNGIISLVGKGGAVRIHRGRVRFVNCTFINNTASLLGGTIFVAKNGSVQLVNCRFVNTDIGKHAMQGDLLYSSGSVLVVNSTFLTRTAKDHVSILRHSGHPWSMDVRSLWFECPVGYRLLIVNATSHRIEPKVGLLRSNKLDQLYYYCQTCGNNQYSLNKGFVNFTVLTNVDHFYTLLINGVQPFDSHPVHYEFGNITCHGCPYGGDCEGDIKAVANFWGYRHRNGITFQHCPQEYCCTSTRCSGIDDCAPHRHGTLCGRCMAGYSESLFSSVCVPNYKCRSYWIVVALAVIGIVYTMFLLSQKELRDFVASGSWELIGCQRRKKDKPKKECQEMIAVMNEPSSNIETIADTKPVVTRSAGTLIILFYYFQDSFLLHMDTIYTRTASKFVNRLKNFLVGLFWFRLDFFQFLEGICIFPNLQPVEKLLFKVLFVPYVILLLGAIFAVDKTWRAIRMSILCPQRARTQKKGSDDYPSNSSFSCRLASGFTLAMLFTYQKMATATFALLNCVPIGNVSVLHIDGSIVCFEGWQYGVMLFAGLCVGPFSLILMIGPPLLRNKTISVFHFCVGCLFPLPSLLYWCYRHLVRKQKDHNTRRARITQSSQPPAANAPNIYDLKPETVTILEILQGPFKDSSSQGLLGQLCWAGVLVARRLILFICYTFINDVLVRMLSMICVCFIILMHHMHVHPYKNNKDNLAGAFSASALLVVGVINLIRACFEAAEYIPQGPYKILMAMCEYIENTLLLWLPLAGVCVILISILLRMAAFIGTKRQVRQQTR</sequence>
<dbReference type="PANTHER" id="PTHR11319:SF35">
    <property type="entry name" value="OUTER MEMBRANE PROTEIN PMPC-RELATED"/>
    <property type="match status" value="1"/>
</dbReference>
<keyword evidence="3" id="KW-1185">Reference proteome</keyword>
<feature type="transmembrane region" description="Helical" evidence="1">
    <location>
        <begin position="1095"/>
        <end position="1120"/>
    </location>
</feature>
<evidence type="ECO:0000313" key="3">
    <source>
        <dbReference type="Proteomes" id="UP001208570"/>
    </source>
</evidence>
<proteinExistence type="predicted"/>
<organism evidence="2 3">
    <name type="scientific">Paralvinella palmiformis</name>
    <dbReference type="NCBI Taxonomy" id="53620"/>
    <lineage>
        <taxon>Eukaryota</taxon>
        <taxon>Metazoa</taxon>
        <taxon>Spiralia</taxon>
        <taxon>Lophotrochozoa</taxon>
        <taxon>Annelida</taxon>
        <taxon>Polychaeta</taxon>
        <taxon>Sedentaria</taxon>
        <taxon>Canalipalpata</taxon>
        <taxon>Terebellida</taxon>
        <taxon>Terebelliformia</taxon>
        <taxon>Alvinellidae</taxon>
        <taxon>Paralvinella</taxon>
    </lineage>
</organism>
<evidence type="ECO:0000256" key="1">
    <source>
        <dbReference type="SAM" id="Phobius"/>
    </source>
</evidence>
<feature type="transmembrane region" description="Helical" evidence="1">
    <location>
        <begin position="1048"/>
        <end position="1066"/>
    </location>
</feature>
<reference evidence="2" key="1">
    <citation type="journal article" date="2023" name="Mol. Biol. Evol.">
        <title>Third-Generation Sequencing Reveals the Adaptive Role of the Epigenome in Three Deep-Sea Polychaetes.</title>
        <authorList>
            <person name="Perez M."/>
            <person name="Aroh O."/>
            <person name="Sun Y."/>
            <person name="Lan Y."/>
            <person name="Juniper S.K."/>
            <person name="Young C.R."/>
            <person name="Angers B."/>
            <person name="Qian P.Y."/>
        </authorList>
    </citation>
    <scope>NUCLEOTIDE SEQUENCE</scope>
    <source>
        <strain evidence="2">P08H-3</strain>
    </source>
</reference>
<comment type="caution">
    <text evidence="2">The sequence shown here is derived from an EMBL/GenBank/DDBJ whole genome shotgun (WGS) entry which is preliminary data.</text>
</comment>
<evidence type="ECO:0008006" key="4">
    <source>
        <dbReference type="Google" id="ProtNLM"/>
    </source>
</evidence>
<dbReference type="AlphaFoldDB" id="A0AAD9JG37"/>
<accession>A0AAD9JG37</accession>
<feature type="transmembrane region" description="Helical" evidence="1">
    <location>
        <begin position="883"/>
        <end position="902"/>
    </location>
</feature>
<feature type="transmembrane region" description="Helical" evidence="1">
    <location>
        <begin position="1020"/>
        <end position="1036"/>
    </location>
</feature>
<dbReference type="Proteomes" id="UP001208570">
    <property type="component" value="Unassembled WGS sequence"/>
</dbReference>
<gene>
    <name evidence="2" type="ORF">LSH36_342g07008</name>
</gene>